<accession>A0A0C2J6A3</accession>
<name>A0A0C2J6A3_THEKT</name>
<dbReference type="EMBL" id="JWZT01000886">
    <property type="protein sequence ID" value="KII73319.1"/>
    <property type="molecule type" value="Genomic_DNA"/>
</dbReference>
<keyword evidence="2" id="KW-1185">Reference proteome</keyword>
<proteinExistence type="predicted"/>
<dbReference type="AlphaFoldDB" id="A0A0C2J6A3"/>
<sequence>MKFSFHDIIEQGFTISEHKLDFYSDSKKRKLGYGSYISKLIQPGEFSEKALPFNFHKHDFSGKTEINIFVSSLYVKISPLDLETIARKRILKIFKKTRNKRI</sequence>
<gene>
    <name evidence="1" type="ORF">RF11_04701</name>
</gene>
<dbReference type="Proteomes" id="UP000031668">
    <property type="component" value="Unassembled WGS sequence"/>
</dbReference>
<evidence type="ECO:0000313" key="2">
    <source>
        <dbReference type="Proteomes" id="UP000031668"/>
    </source>
</evidence>
<organism evidence="1 2">
    <name type="scientific">Thelohanellus kitauei</name>
    <name type="common">Myxosporean</name>
    <dbReference type="NCBI Taxonomy" id="669202"/>
    <lineage>
        <taxon>Eukaryota</taxon>
        <taxon>Metazoa</taxon>
        <taxon>Cnidaria</taxon>
        <taxon>Myxozoa</taxon>
        <taxon>Myxosporea</taxon>
        <taxon>Bivalvulida</taxon>
        <taxon>Platysporina</taxon>
        <taxon>Myxobolidae</taxon>
        <taxon>Thelohanellus</taxon>
    </lineage>
</organism>
<comment type="caution">
    <text evidence="1">The sequence shown here is derived from an EMBL/GenBank/DDBJ whole genome shotgun (WGS) entry which is preliminary data.</text>
</comment>
<reference evidence="1 2" key="1">
    <citation type="journal article" date="2014" name="Genome Biol. Evol.">
        <title>The genome of the myxosporean Thelohanellus kitauei shows adaptations to nutrient acquisition within its fish host.</title>
        <authorList>
            <person name="Yang Y."/>
            <person name="Xiong J."/>
            <person name="Zhou Z."/>
            <person name="Huo F."/>
            <person name="Miao W."/>
            <person name="Ran C."/>
            <person name="Liu Y."/>
            <person name="Zhang J."/>
            <person name="Feng J."/>
            <person name="Wang M."/>
            <person name="Wang M."/>
            <person name="Wang L."/>
            <person name="Yao B."/>
        </authorList>
    </citation>
    <scope>NUCLEOTIDE SEQUENCE [LARGE SCALE GENOMIC DNA]</scope>
    <source>
        <strain evidence="1">Wuqing</strain>
    </source>
</reference>
<protein>
    <submittedName>
        <fullName evidence="1">Uncharacterized protein</fullName>
    </submittedName>
</protein>
<evidence type="ECO:0000313" key="1">
    <source>
        <dbReference type="EMBL" id="KII73319.1"/>
    </source>
</evidence>